<sequence>MYNEVKKAMTSPLKHLQTGVFCLYYSGLISAVGLGEKLNEY</sequence>
<dbReference type="EMBL" id="CP000083">
    <property type="protein sequence ID" value="AAZ24052.1"/>
    <property type="molecule type" value="Genomic_DNA"/>
</dbReference>
<name>Q489D3_COLP3</name>
<dbReference type="AlphaFoldDB" id="Q489D3"/>
<accession>Q489D3</accession>
<dbReference type="Proteomes" id="UP000000547">
    <property type="component" value="Chromosome"/>
</dbReference>
<gene>
    <name evidence="1" type="ordered locus">CPS_0581</name>
</gene>
<organism evidence="1 2">
    <name type="scientific">Colwellia psychrerythraea (strain 34H / ATCC BAA-681)</name>
    <name type="common">Vibrio psychroerythus</name>
    <dbReference type="NCBI Taxonomy" id="167879"/>
    <lineage>
        <taxon>Bacteria</taxon>
        <taxon>Pseudomonadati</taxon>
        <taxon>Pseudomonadota</taxon>
        <taxon>Gammaproteobacteria</taxon>
        <taxon>Alteromonadales</taxon>
        <taxon>Colwelliaceae</taxon>
        <taxon>Colwellia</taxon>
    </lineage>
</organism>
<reference evidence="1" key="1">
    <citation type="journal article" date="2005" name="Proc. Natl. Acad. Sci. U.S.A.">
        <title>The psychrophilic lifestyle as revealed by the genome sequence of Colwellia psychrerythraea 34H through genomic and proteomic analyses.</title>
        <authorList>
            <person name="Methe B.A."/>
            <person name="Nelson K.E."/>
            <person name="Deming J.W."/>
            <person name="Momen B."/>
            <person name="Melamud E."/>
            <person name="Zhang X."/>
            <person name="Moult J."/>
            <person name="Madupu R."/>
            <person name="Nelson W.C."/>
            <person name="Dodson R.J."/>
            <person name="Brinkac L.M."/>
            <person name="Daugherty S.C."/>
            <person name="Durkin A.S."/>
            <person name="DeBoy R.T."/>
            <person name="Kolonay J.F."/>
            <person name="Sullivan S.A."/>
            <person name="Zhou L."/>
            <person name="Davidsen T.M."/>
            <person name="Wu M."/>
            <person name="Huston A.L."/>
            <person name="Lewis M."/>
            <person name="Weaver B."/>
            <person name="Weidman J.F."/>
            <person name="Khouri H."/>
            <person name="Utterback T.R."/>
            <person name="Feldblyum T.V."/>
            <person name="Fraser C.M."/>
        </authorList>
    </citation>
    <scope>NUCLEOTIDE SEQUENCE [LARGE SCALE GENOMIC DNA]</scope>
    <source>
        <strain evidence="1">34H</strain>
    </source>
</reference>
<evidence type="ECO:0000313" key="2">
    <source>
        <dbReference type="Proteomes" id="UP000000547"/>
    </source>
</evidence>
<evidence type="ECO:0000313" key="1">
    <source>
        <dbReference type="EMBL" id="AAZ24052.1"/>
    </source>
</evidence>
<proteinExistence type="predicted"/>
<dbReference type="STRING" id="167879.CPS_0581"/>
<dbReference type="HOGENOM" id="CLU_3268549_0_0_6"/>
<protein>
    <submittedName>
        <fullName evidence="1">Uncharacterized protein</fullName>
    </submittedName>
</protein>
<dbReference type="KEGG" id="cps:CPS_0581"/>